<evidence type="ECO:0000313" key="9">
    <source>
        <dbReference type="Proteomes" id="UP000265938"/>
    </source>
</evidence>
<evidence type="ECO:0000256" key="2">
    <source>
        <dbReference type="ARBA" id="ARBA00022448"/>
    </source>
</evidence>
<evidence type="ECO:0000256" key="6">
    <source>
        <dbReference type="ARBA" id="ARBA00023136"/>
    </source>
</evidence>
<keyword evidence="2" id="KW-0813">Transport</keyword>
<gene>
    <name evidence="8" type="ORF">D4741_00445</name>
</gene>
<feature type="transmembrane region" description="Helical" evidence="7">
    <location>
        <begin position="35"/>
        <end position="54"/>
    </location>
</feature>
<dbReference type="AlphaFoldDB" id="A0A3A3F571"/>
<dbReference type="GO" id="GO:0005886">
    <property type="term" value="C:plasma membrane"/>
    <property type="evidence" value="ECO:0007669"/>
    <property type="project" value="UniProtKB-SubCell"/>
</dbReference>
<dbReference type="Proteomes" id="UP000265938">
    <property type="component" value="Unassembled WGS sequence"/>
</dbReference>
<evidence type="ECO:0000256" key="5">
    <source>
        <dbReference type="ARBA" id="ARBA00022989"/>
    </source>
</evidence>
<keyword evidence="6 7" id="KW-0472">Membrane</keyword>
<evidence type="ECO:0000256" key="1">
    <source>
        <dbReference type="ARBA" id="ARBA00004651"/>
    </source>
</evidence>
<feature type="transmembrane region" description="Helical" evidence="7">
    <location>
        <begin position="66"/>
        <end position="95"/>
    </location>
</feature>
<evidence type="ECO:0000256" key="7">
    <source>
        <dbReference type="SAM" id="Phobius"/>
    </source>
</evidence>
<proteinExistence type="predicted"/>
<evidence type="ECO:0000256" key="3">
    <source>
        <dbReference type="ARBA" id="ARBA00022475"/>
    </source>
</evidence>
<reference evidence="8 9" key="1">
    <citation type="submission" date="2018-09" db="EMBL/GenBank/DDBJ databases">
        <title>Identification of marine bacteria producing industrial enzymes.</title>
        <authorList>
            <person name="Cheng T.H."/>
            <person name="Saidin J."/>
            <person name="Muhd D.D."/>
            <person name="Isa M.N.M."/>
            <person name="Bakar M.F.A."/>
            <person name="Ismail N."/>
        </authorList>
    </citation>
    <scope>NUCLEOTIDE SEQUENCE [LARGE SCALE GENOMIC DNA]</scope>
    <source>
        <strain evidence="8 9">MNAD 1.6</strain>
    </source>
</reference>
<dbReference type="Gene3D" id="1.10.1760.20">
    <property type="match status" value="1"/>
</dbReference>
<dbReference type="RefSeq" id="WP_119851651.1">
    <property type="nucleotide sequence ID" value="NZ_QYSE01000001.1"/>
</dbReference>
<protein>
    <recommendedName>
        <fullName evidence="10">Energy-coupling factor ABC transporter permease</fullName>
    </recommendedName>
</protein>
<name>A0A3A3F571_9GAMM</name>
<accession>A0A3A3F571</accession>
<comment type="caution">
    <text evidence="8">The sequence shown here is derived from an EMBL/GenBank/DDBJ whole genome shotgun (WGS) entry which is preliminary data.</text>
</comment>
<evidence type="ECO:0000256" key="4">
    <source>
        <dbReference type="ARBA" id="ARBA00022692"/>
    </source>
</evidence>
<dbReference type="InterPro" id="IPR002751">
    <property type="entry name" value="CbiM/NikMN"/>
</dbReference>
<feature type="transmembrane region" description="Helical" evidence="7">
    <location>
        <begin position="135"/>
        <end position="163"/>
    </location>
</feature>
<sequence length="216" mass="24444">MIDTLQWQLPLWSCVAIIIWLSFDKQSLSHLLATPIRQVGVLACALVLAVLWRIKAGILPGLELHILGVTAVTLILGWRLAIFASTLASLLLVLVAQLPISLLPVHLLFTAFIPITLSYLCFVICYTYLPRHFFIYIFLCAFLTAAVIACIKILTSGVLYYLLGDYSFIEISENYLILCAIIWFPEAMLNGMAITLLITYRPYWVKTFYDKDYLDS</sequence>
<keyword evidence="5 7" id="KW-1133">Transmembrane helix</keyword>
<comment type="subcellular location">
    <subcellularLocation>
        <location evidence="1">Cell membrane</location>
        <topology evidence="1">Multi-pass membrane protein</topology>
    </subcellularLocation>
</comment>
<keyword evidence="3" id="KW-1003">Cell membrane</keyword>
<feature type="transmembrane region" description="Helical" evidence="7">
    <location>
        <begin position="6"/>
        <end position="23"/>
    </location>
</feature>
<evidence type="ECO:0000313" key="8">
    <source>
        <dbReference type="EMBL" id="RJF36582.1"/>
    </source>
</evidence>
<keyword evidence="4 7" id="KW-0812">Transmembrane</keyword>
<dbReference type="EMBL" id="QYSE01000001">
    <property type="protein sequence ID" value="RJF36582.1"/>
    <property type="molecule type" value="Genomic_DNA"/>
</dbReference>
<dbReference type="GO" id="GO:0000041">
    <property type="term" value="P:transition metal ion transport"/>
    <property type="evidence" value="ECO:0007669"/>
    <property type="project" value="InterPro"/>
</dbReference>
<dbReference type="Pfam" id="PF01891">
    <property type="entry name" value="CbiM"/>
    <property type="match status" value="1"/>
</dbReference>
<feature type="transmembrane region" description="Helical" evidence="7">
    <location>
        <begin position="175"/>
        <end position="200"/>
    </location>
</feature>
<feature type="transmembrane region" description="Helical" evidence="7">
    <location>
        <begin position="107"/>
        <end position="129"/>
    </location>
</feature>
<organism evidence="8 9">
    <name type="scientific">Pseudoalteromonas gelatinilytica</name>
    <dbReference type="NCBI Taxonomy" id="1703256"/>
    <lineage>
        <taxon>Bacteria</taxon>
        <taxon>Pseudomonadati</taxon>
        <taxon>Pseudomonadota</taxon>
        <taxon>Gammaproteobacteria</taxon>
        <taxon>Alteromonadales</taxon>
        <taxon>Pseudoalteromonadaceae</taxon>
        <taxon>Pseudoalteromonas</taxon>
    </lineage>
</organism>
<evidence type="ECO:0008006" key="10">
    <source>
        <dbReference type="Google" id="ProtNLM"/>
    </source>
</evidence>